<gene>
    <name evidence="2" type="ORF">ED236_05955</name>
</gene>
<dbReference type="Gene3D" id="3.30.700.10">
    <property type="entry name" value="Glycoprotein, Type 4 Pilin"/>
    <property type="match status" value="1"/>
</dbReference>
<keyword evidence="1" id="KW-0812">Transmembrane</keyword>
<keyword evidence="3" id="KW-1185">Reference proteome</keyword>
<dbReference type="AlphaFoldDB" id="A0A3N0V349"/>
<evidence type="ECO:0000313" key="3">
    <source>
        <dbReference type="Proteomes" id="UP000275137"/>
    </source>
</evidence>
<name>A0A3N0V349_9PROT</name>
<evidence type="ECO:0000313" key="2">
    <source>
        <dbReference type="EMBL" id="ROH87210.1"/>
    </source>
</evidence>
<keyword evidence="1" id="KW-0472">Membrane</keyword>
<dbReference type="PROSITE" id="PS00409">
    <property type="entry name" value="PROKAR_NTER_METHYL"/>
    <property type="match status" value="1"/>
</dbReference>
<dbReference type="Proteomes" id="UP000275137">
    <property type="component" value="Unassembled WGS sequence"/>
</dbReference>
<dbReference type="NCBIfam" id="TIGR02532">
    <property type="entry name" value="IV_pilin_GFxxxE"/>
    <property type="match status" value="1"/>
</dbReference>
<evidence type="ECO:0000256" key="1">
    <source>
        <dbReference type="SAM" id="Phobius"/>
    </source>
</evidence>
<dbReference type="EMBL" id="RJVP01000002">
    <property type="protein sequence ID" value="ROH87210.1"/>
    <property type="molecule type" value="Genomic_DNA"/>
</dbReference>
<organism evidence="2 3">
    <name type="scientific">Pseudomethylobacillus aquaticus</name>
    <dbReference type="NCBI Taxonomy" id="2676064"/>
    <lineage>
        <taxon>Bacteria</taxon>
        <taxon>Pseudomonadati</taxon>
        <taxon>Pseudomonadota</taxon>
        <taxon>Betaproteobacteria</taxon>
        <taxon>Nitrosomonadales</taxon>
        <taxon>Methylophilaceae</taxon>
        <taxon>Pseudomethylobacillus</taxon>
    </lineage>
</organism>
<keyword evidence="1" id="KW-1133">Transmembrane helix</keyword>
<dbReference type="InterPro" id="IPR045584">
    <property type="entry name" value="Pilin-like"/>
</dbReference>
<dbReference type="InterPro" id="IPR012902">
    <property type="entry name" value="N_methyl_site"/>
</dbReference>
<feature type="transmembrane region" description="Helical" evidence="1">
    <location>
        <begin position="7"/>
        <end position="29"/>
    </location>
</feature>
<dbReference type="SUPFAM" id="SSF54523">
    <property type="entry name" value="Pili subunits"/>
    <property type="match status" value="1"/>
</dbReference>
<accession>A0A3N0V349</accession>
<sequence>MVLKREAGLTLIEMVIVLLIIGTIAAILLPRYAGFRADAANASIAEVAARIAAATRVNHALRQSASSGNAEAVSLDARNVCNNTSMQPFVGDAVLVDHPVKQQEFLIDGEGDCSVRGVLAVSCTVVGANGIAHLTEVRCSRRNE</sequence>
<dbReference type="RefSeq" id="WP_123237011.1">
    <property type="nucleotide sequence ID" value="NZ_RJVP01000002.1"/>
</dbReference>
<reference evidence="2 3" key="1">
    <citation type="submission" date="2018-10" db="EMBL/GenBank/DDBJ databases">
        <authorList>
            <person name="Chen W.-M."/>
        </authorList>
    </citation>
    <scope>NUCLEOTIDE SEQUENCE [LARGE SCALE GENOMIC DNA]</scope>
    <source>
        <strain evidence="2 3">H-5</strain>
    </source>
</reference>
<comment type="caution">
    <text evidence="2">The sequence shown here is derived from an EMBL/GenBank/DDBJ whole genome shotgun (WGS) entry which is preliminary data.</text>
</comment>
<proteinExistence type="predicted"/>
<dbReference type="Pfam" id="PF07963">
    <property type="entry name" value="N_methyl"/>
    <property type="match status" value="1"/>
</dbReference>
<protein>
    <submittedName>
        <fullName evidence="2">Type II secretion system protein</fullName>
    </submittedName>
</protein>